<dbReference type="SUPFAM" id="SSF51445">
    <property type="entry name" value="(Trans)glycosidases"/>
    <property type="match status" value="1"/>
</dbReference>
<dbReference type="InterPro" id="IPR000805">
    <property type="entry name" value="Glyco_hydro_26"/>
</dbReference>
<dbReference type="InterPro" id="IPR006311">
    <property type="entry name" value="TAT_signal"/>
</dbReference>
<accession>H5U6A5</accession>
<dbReference type="GO" id="GO:0016985">
    <property type="term" value="F:mannan endo-1,4-beta-mannosidase activity"/>
    <property type="evidence" value="ECO:0007669"/>
    <property type="project" value="InterPro"/>
</dbReference>
<evidence type="ECO:0000313" key="6">
    <source>
        <dbReference type="EMBL" id="GAB41263.1"/>
    </source>
</evidence>
<feature type="domain" description="GH26" evidence="5">
    <location>
        <begin position="5"/>
        <end position="318"/>
    </location>
</feature>
<dbReference type="Proteomes" id="UP000005845">
    <property type="component" value="Unassembled WGS sequence"/>
</dbReference>
<proteinExistence type="inferred from homology"/>
<dbReference type="GO" id="GO:0006080">
    <property type="term" value="P:substituted mannan metabolic process"/>
    <property type="evidence" value="ECO:0007669"/>
    <property type="project" value="InterPro"/>
</dbReference>
<evidence type="ECO:0000256" key="3">
    <source>
        <dbReference type="ARBA" id="ARBA00023295"/>
    </source>
</evidence>
<dbReference type="InterPro" id="IPR017853">
    <property type="entry name" value="GH"/>
</dbReference>
<dbReference type="EMBL" id="BAFC01000123">
    <property type="protein sequence ID" value="GAB41263.1"/>
    <property type="molecule type" value="Genomic_DNA"/>
</dbReference>
<dbReference type="Pfam" id="PF02156">
    <property type="entry name" value="Glyco_hydro_26"/>
    <property type="match status" value="1"/>
</dbReference>
<keyword evidence="2 4" id="KW-0378">Hydrolase</keyword>
<dbReference type="PROSITE" id="PS51318">
    <property type="entry name" value="TAT"/>
    <property type="match status" value="1"/>
</dbReference>
<comment type="caution">
    <text evidence="6">The sequence shown here is derived from an EMBL/GenBank/DDBJ whole genome shotgun (WGS) entry which is preliminary data.</text>
</comment>
<dbReference type="PANTHER" id="PTHR40079:SF4">
    <property type="entry name" value="GH26 DOMAIN-CONTAINING PROTEIN-RELATED"/>
    <property type="match status" value="1"/>
</dbReference>
<dbReference type="Gene3D" id="3.20.20.80">
    <property type="entry name" value="Glycosidases"/>
    <property type="match status" value="1"/>
</dbReference>
<dbReference type="eggNOG" id="COG4124">
    <property type="taxonomic scope" value="Bacteria"/>
</dbReference>
<gene>
    <name evidence="6" type="ORF">GOSPT_125_00300</name>
</gene>
<dbReference type="PROSITE" id="PS51257">
    <property type="entry name" value="PROKAR_LIPOPROTEIN"/>
    <property type="match status" value="1"/>
</dbReference>
<evidence type="ECO:0000256" key="2">
    <source>
        <dbReference type="ARBA" id="ARBA00022801"/>
    </source>
</evidence>
<keyword evidence="3 4" id="KW-0326">Glycosidase</keyword>
<dbReference type="AlphaFoldDB" id="H5U6A5"/>
<organism evidence="6 7">
    <name type="scientific">Gordonia sputi NBRC 100414</name>
    <dbReference type="NCBI Taxonomy" id="1089453"/>
    <lineage>
        <taxon>Bacteria</taxon>
        <taxon>Bacillati</taxon>
        <taxon>Actinomycetota</taxon>
        <taxon>Actinomycetes</taxon>
        <taxon>Mycobacteriales</taxon>
        <taxon>Gordoniaceae</taxon>
        <taxon>Gordonia</taxon>
    </lineage>
</organism>
<comment type="similarity">
    <text evidence="1 4">Belongs to the glycosyl hydrolase 26 family.</text>
</comment>
<evidence type="ECO:0000259" key="5">
    <source>
        <dbReference type="PROSITE" id="PS51764"/>
    </source>
</evidence>
<evidence type="ECO:0000313" key="7">
    <source>
        <dbReference type="Proteomes" id="UP000005845"/>
    </source>
</evidence>
<keyword evidence="7" id="KW-1185">Reference proteome</keyword>
<dbReference type="PROSITE" id="PS51764">
    <property type="entry name" value="GH26"/>
    <property type="match status" value="1"/>
</dbReference>
<feature type="active site" description="Proton donor" evidence="4">
    <location>
        <position position="153"/>
    </location>
</feature>
<dbReference type="InterPro" id="IPR022790">
    <property type="entry name" value="GH26_dom"/>
</dbReference>
<reference evidence="6 7" key="1">
    <citation type="submission" date="2012-02" db="EMBL/GenBank/DDBJ databases">
        <title>Whole genome shotgun sequence of Gordonia sputi NBRC 100414.</title>
        <authorList>
            <person name="Yoshida I."/>
            <person name="Hosoyama A."/>
            <person name="Tsuchikane K."/>
            <person name="Katsumata H."/>
            <person name="Yamazaki S."/>
            <person name="Fujita N."/>
        </authorList>
    </citation>
    <scope>NUCLEOTIDE SEQUENCE [LARGE SCALE GENOMIC DNA]</scope>
    <source>
        <strain evidence="6 7">NBRC 100414</strain>
    </source>
</reference>
<name>H5U6A5_9ACTN</name>
<protein>
    <recommendedName>
        <fullName evidence="5">GH26 domain-containing protein</fullName>
    </recommendedName>
</protein>
<feature type="active site" description="Nucleophile" evidence="4">
    <location>
        <position position="263"/>
    </location>
</feature>
<evidence type="ECO:0000256" key="1">
    <source>
        <dbReference type="ARBA" id="ARBA00007754"/>
    </source>
</evidence>
<evidence type="ECO:0000256" key="4">
    <source>
        <dbReference type="PROSITE-ProRule" id="PRU01100"/>
    </source>
</evidence>
<sequence>MTAHAIRRRDALRLATLGGAALLAACSPAPRPSPEATPPRHTWGAFIPEVLPRDAASSTPIARLTELAGSAPHYLHRFVSFGDSMPTAELDAIATSGAVPLLTLEPWNPTAGTVQPLFSLARIADGVFDGELRKWASSLTSWGKPVLLRFAQEMNGTWYPWSIGVSGNTADDYRAAWLRMHSIFDDAHADNVRFVWAPNVRTAGTTDFTTAFPGHDHVDYLGLDGYNWGEGAGHRWQWPEELFSTSLTTLARLDSDRPILVTEVASADGAAPDDKATWIRRFFGIVEATDRLDGALWFQTDKERDWRFNSTPQSLNAFRESTAKLQGT</sequence>
<dbReference type="RefSeq" id="WP_005208534.1">
    <property type="nucleotide sequence ID" value="NZ_BAFC01000123.1"/>
</dbReference>
<dbReference type="PANTHER" id="PTHR40079">
    <property type="entry name" value="MANNAN ENDO-1,4-BETA-MANNOSIDASE E-RELATED"/>
    <property type="match status" value="1"/>
</dbReference>